<dbReference type="EMBL" id="FMJE01000001">
    <property type="protein sequence ID" value="SCM78322.1"/>
    <property type="molecule type" value="Genomic_DNA"/>
</dbReference>
<reference evidence="1" key="1">
    <citation type="submission" date="2016-08" db="EMBL/GenBank/DDBJ databases">
        <authorList>
            <person name="Seilhamer J.J."/>
        </authorList>
    </citation>
    <scope>NUCLEOTIDE SEQUENCE</scope>
    <source>
        <strain evidence="1">86</strain>
    </source>
</reference>
<sequence length="39" mass="4043">MLVGGAPLYPEFAEKIGADGYCVDAVACKEISAKIVAKN</sequence>
<evidence type="ECO:0000313" key="1">
    <source>
        <dbReference type="EMBL" id="SCM78322.1"/>
    </source>
</evidence>
<accession>A0A212LL93</accession>
<dbReference type="AlphaFoldDB" id="A0A212LL93"/>
<gene>
    <name evidence="1" type="ORF">KL86SPO_10001</name>
</gene>
<proteinExistence type="predicted"/>
<protein>
    <submittedName>
        <fullName evidence="1">Uncharacterized protein</fullName>
    </submittedName>
</protein>
<organism evidence="1">
    <name type="scientific">uncultured Sporomusa sp</name>
    <dbReference type="NCBI Taxonomy" id="307249"/>
    <lineage>
        <taxon>Bacteria</taxon>
        <taxon>Bacillati</taxon>
        <taxon>Bacillota</taxon>
        <taxon>Negativicutes</taxon>
        <taxon>Selenomonadales</taxon>
        <taxon>Sporomusaceae</taxon>
        <taxon>Sporomusa</taxon>
        <taxon>environmental samples</taxon>
    </lineage>
</organism>
<name>A0A212LL93_9FIRM</name>